<dbReference type="InterPro" id="IPR048992">
    <property type="entry name" value="Stereocilin_LRR"/>
</dbReference>
<organism evidence="5 6">
    <name type="scientific">Ornithorhynchus anatinus</name>
    <name type="common">Duckbill platypus</name>
    <dbReference type="NCBI Taxonomy" id="9258"/>
    <lineage>
        <taxon>Eukaryota</taxon>
        <taxon>Metazoa</taxon>
        <taxon>Chordata</taxon>
        <taxon>Craniata</taxon>
        <taxon>Vertebrata</taxon>
        <taxon>Euteleostomi</taxon>
        <taxon>Mammalia</taxon>
        <taxon>Monotremata</taxon>
        <taxon>Ornithorhynchidae</taxon>
        <taxon>Ornithorhynchus</taxon>
    </lineage>
</organism>
<evidence type="ECO:0000313" key="5">
    <source>
        <dbReference type="Ensembl" id="ENSOANP00000045987.1"/>
    </source>
</evidence>
<proteinExistence type="predicted"/>
<evidence type="ECO:0000256" key="3">
    <source>
        <dbReference type="SAM" id="MobiDB-lite"/>
    </source>
</evidence>
<reference evidence="5" key="2">
    <citation type="submission" date="2025-09" db="UniProtKB">
        <authorList>
            <consortium name="Ensembl"/>
        </authorList>
    </citation>
    <scope>IDENTIFICATION</scope>
    <source>
        <strain evidence="5">Glennie</strain>
    </source>
</reference>
<sequence>RELLACYSPVLWDLIRGAENDPALQILVEEYLQMPPESLQRLVLSAESEAVRGFLDSLRRAWPQLQVPPEEERALGRLTALLLQRVPRLTPQLFVDLSPFVPFMAVTDLLRLPPALLVNAQASRFHASLVAVLDPLPTSRLAAIRAHSPGLSPEQKEALARRLLDPEVFGAVPAWPRELLWSVLPLLPHLPLEHFLQLSPTQIQALGDSWPAVGLGPGQARHVLRSLVNQSGPDGEEQVRRLGPLACFLSPEDLQSLAPLRDPAGPVERGLLQCAANGTLSPQGRVAYELLRVLPGASGAALSPRELQAWAPLLPQLRLSFWQALAEPQLRAILPALRDASLTPAQVSPPHPKHWAGLGDVVLNTAISLPPQAQFLWRKIPASTNLTLRSLRALGTLAGGVSCESLQQLGWTTDFLEAMGIIYQLPTRVRGSLRACVWEELQRRLDVPGPELGSLSPEMLLDLPARMMDSLSNESILRVLELVRREPERPLTLPPHRRAALAERALRGLVPPDGPLSEEVLGALGPLAGFLGTESAGRIPPQALLPLLGQLRRSCLGGAFTTKLGQLLLQEPALGRPELWGQEEVERAGRLVLLLPPEAIHQLPKEALIPETLEQILEQQRSWEQSRAGQLCQGVEVTPGKVALMAGTVQAGSGGLPGPVPSCADVRGTFPAAWSAAQIAGMESPDFEDCLALFAGDPGLRPEQLRVAMDKAKQVWGPPRGLRREQTLQLGRLLLGLGERELQDLVLTDWGVLGSLGQLDGWTPKQLRTVASSFLRQSGRPLGSLDLTHLTALGHALCGLKPEQIKHIRSREFSQAVFFLGSLPLRCSEEQLEALAQLLVLPGGFGPVSAWQPEIFTEIGTLAAGLPDLALSALLRRQLRGLTPQAIALIPPPKLTVVFSPAQLFGLTSAQAAAVTPEQATSLTPEQRRAITQAQQEGQEAPEQQGEMSDLGELGLLWFPLPPDTL</sequence>
<dbReference type="GO" id="GO:0009986">
    <property type="term" value="C:cell surface"/>
    <property type="evidence" value="ECO:0000318"/>
    <property type="project" value="GO_Central"/>
</dbReference>
<evidence type="ECO:0000256" key="1">
    <source>
        <dbReference type="ARBA" id="ARBA00022729"/>
    </source>
</evidence>
<dbReference type="GO" id="GO:0007160">
    <property type="term" value="P:cell-matrix adhesion"/>
    <property type="evidence" value="ECO:0000318"/>
    <property type="project" value="GO_Central"/>
</dbReference>
<dbReference type="OMA" id="VINCTHQ"/>
<protein>
    <recommendedName>
        <fullName evidence="4">Stereocilin LRR domain-containing protein</fullName>
    </recommendedName>
</protein>
<name>A0A6I8NYP8_ORNAN</name>
<keyword evidence="6" id="KW-1185">Reference proteome</keyword>
<feature type="compositionally biased region" description="Low complexity" evidence="3">
    <location>
        <begin position="933"/>
        <end position="947"/>
    </location>
</feature>
<evidence type="ECO:0000256" key="2">
    <source>
        <dbReference type="ARBA" id="ARBA00023180"/>
    </source>
</evidence>
<dbReference type="GO" id="GO:0032426">
    <property type="term" value="C:stereocilium tip"/>
    <property type="evidence" value="ECO:0000318"/>
    <property type="project" value="GO_Central"/>
</dbReference>
<evidence type="ECO:0000313" key="6">
    <source>
        <dbReference type="Proteomes" id="UP000002279"/>
    </source>
</evidence>
<dbReference type="InterPro" id="IPR026664">
    <property type="entry name" value="Stereocilin-rel"/>
</dbReference>
<dbReference type="GO" id="GO:0060091">
    <property type="term" value="C:kinocilium"/>
    <property type="evidence" value="ECO:0000318"/>
    <property type="project" value="GO_Central"/>
</dbReference>
<dbReference type="FunCoup" id="A0A6I8NYP8">
    <property type="interactions" value="1"/>
</dbReference>
<dbReference type="Bgee" id="ENSOANG00000051138">
    <property type="expression patterns" value="Expressed in endometrium and 3 other cell types or tissues"/>
</dbReference>
<dbReference type="PANTHER" id="PTHR23412:SF14">
    <property type="entry name" value="STEREOCILIN-RELATED"/>
    <property type="match status" value="1"/>
</dbReference>
<dbReference type="GeneTree" id="ENSGT00950000182957"/>
<gene>
    <name evidence="5" type="primary">STRC</name>
</gene>
<dbReference type="AlphaFoldDB" id="A0A6I8NYP8"/>
<feature type="domain" description="Stereocilin LRR" evidence="4">
    <location>
        <begin position="1"/>
        <end position="347"/>
    </location>
</feature>
<dbReference type="Pfam" id="PF21058">
    <property type="entry name" value="Stereocilin"/>
    <property type="match status" value="1"/>
</dbReference>
<reference evidence="5" key="1">
    <citation type="submission" date="2025-08" db="UniProtKB">
        <authorList>
            <consortium name="Ensembl"/>
        </authorList>
    </citation>
    <scope>IDENTIFICATION</scope>
    <source>
        <strain evidence="5">Glennie</strain>
    </source>
</reference>
<accession>A0A6I8NYP8</accession>
<dbReference type="Ensembl" id="ENSOANT00000048356.1">
    <property type="protein sequence ID" value="ENSOANP00000045987.1"/>
    <property type="gene ID" value="ENSOANG00000051138.1"/>
</dbReference>
<dbReference type="Proteomes" id="UP000002279">
    <property type="component" value="Unplaced"/>
</dbReference>
<keyword evidence="1" id="KW-0732">Signal</keyword>
<keyword evidence="2" id="KW-0325">Glycoprotein</keyword>
<evidence type="ECO:0000259" key="4">
    <source>
        <dbReference type="Pfam" id="PF21058"/>
    </source>
</evidence>
<dbReference type="PANTHER" id="PTHR23412">
    <property type="entry name" value="STEREOCILIN RELATED"/>
    <property type="match status" value="1"/>
</dbReference>
<dbReference type="InParanoid" id="A0A6I8NYP8"/>
<feature type="region of interest" description="Disordered" evidence="3">
    <location>
        <begin position="918"/>
        <end position="947"/>
    </location>
</feature>